<sequence>MGIRDKSGSRSGSIHTSEHSLPEKLSQALKALRPGVLSQSSSGSSPFASKSSGVVDADDVIYYTGANNKMPFQEQNSYEKKSSVKGRIFGNTRKSKSVFTKHSSPSRNNDIAQFNLKSLDQIRHLYKSVPNVSSFDDGDEATPSTSRRCIDDAYAEIPSNNLSAMRSNSKYSRHSNSTKGLNADAFTATSSSMSSLGTSQSPTDSGYRSTPRHLFATGIDSTKPPPLPTNPPPLSSPEPFTYLPRKHSTAGRDDRLYDKSPAMGNAKKEIARKGSIYASTPVLVNSRKPSMCKTSPNLSPHAVSVSRKASIASDIAPVKLPIDDRDVLNVLQKGRCKQHAHFVTLGVVPKLTSSLTVPLLRICTEASRLAKPLVKCTMNDIKFATMLCLPESIAEECIKAAIQAITLYALSGTGALKVSMSRRSGLNFSVGNFYRWMIDSHVANVVTDTAAVYLCAVMECFLEKLLATLSGTIEKTESVTEENFDRLIADYLDVCRFLQAHEVKEVNKHSRKLKEIVCAQTEADLRTILDHLYRKIHSNSILFEQNRRRSKNALYFGKQAISSLFYFTRCKGRLCTCHIPSEAECEAKIYDWLRLILHFVDHRYGMHVDQQDVLQAARILLSNADCPPYSVDLVISSPSLPGYISETKKKRHDIGMALLLTSDSEFLKEAYNLLGPQKHKAFNDYGLTALSQAVITKNDEAVSFLIENNADVNAAIPPDNNSQSSALSNEFSGWSPLAWAVAFQDIFATNKLLEAGADVDEIYMVQETPLKIATMIGDSETFAKLISSGSNAFNTSKCYDSLQCTIRNLGSPSALAVAAAFGRREFVSIMLSQSRLSDSSKNDLSLTDFLSEYNNDIHPNEIYSSSSENNVKSSFKKLPKIIQKASQEAVYYAVETARSDIVMQFKQLGVPWNIYTWTKCLQVGYDNHDRTTMMNVLKDFSSRLIDELTADIVDDTVAILFDVIRYETRQSDGKPVVIAKIISKLNEKFSRDNSDSISQSNRSISVIESGTSSTSISAKPIIDPKYADNSELSDIRFKIEDKIIYAHRIVLVNASESFKRILDGPSGVIELDNITYDVFKVLINYMYGNRNICRQKMSENGLFFQLDIMEASLTFGLDQLTQECHDLINSEMSSESCSRIYSFAQRCGIQTLIEDAERYILQNFVTLMNNEQILLMLQRSGQPGWCDLCAALANRLVESFETFISKNKQI</sequence>
<evidence type="ECO:0000313" key="2">
    <source>
        <dbReference type="WBParaSite" id="ES5_v2.g6947.t1"/>
    </source>
</evidence>
<protein>
    <submittedName>
        <fullName evidence="2">BTB domain-containing protein</fullName>
    </submittedName>
</protein>
<reference evidence="2" key="1">
    <citation type="submission" date="2022-11" db="UniProtKB">
        <authorList>
            <consortium name="WormBaseParasite"/>
        </authorList>
    </citation>
    <scope>IDENTIFICATION</scope>
</reference>
<proteinExistence type="predicted"/>
<accession>A0AC34GQR5</accession>
<organism evidence="1 2">
    <name type="scientific">Panagrolaimus sp. ES5</name>
    <dbReference type="NCBI Taxonomy" id="591445"/>
    <lineage>
        <taxon>Eukaryota</taxon>
        <taxon>Metazoa</taxon>
        <taxon>Ecdysozoa</taxon>
        <taxon>Nematoda</taxon>
        <taxon>Chromadorea</taxon>
        <taxon>Rhabditida</taxon>
        <taxon>Tylenchina</taxon>
        <taxon>Panagrolaimomorpha</taxon>
        <taxon>Panagrolaimoidea</taxon>
        <taxon>Panagrolaimidae</taxon>
        <taxon>Panagrolaimus</taxon>
    </lineage>
</organism>
<dbReference type="WBParaSite" id="ES5_v2.g6947.t1">
    <property type="protein sequence ID" value="ES5_v2.g6947.t1"/>
    <property type="gene ID" value="ES5_v2.g6947"/>
</dbReference>
<dbReference type="Proteomes" id="UP000887579">
    <property type="component" value="Unplaced"/>
</dbReference>
<evidence type="ECO:0000313" key="1">
    <source>
        <dbReference type="Proteomes" id="UP000887579"/>
    </source>
</evidence>
<name>A0AC34GQR5_9BILA</name>